<reference evidence="3 4" key="1">
    <citation type="journal article" date="2018" name="Front. Microbiol.">
        <title>Genome-Based Analysis Reveals the Taxonomy and Diversity of the Family Idiomarinaceae.</title>
        <authorList>
            <person name="Liu Y."/>
            <person name="Lai Q."/>
            <person name="Shao Z."/>
        </authorList>
    </citation>
    <scope>NUCLEOTIDE SEQUENCE [LARGE SCALE GENOMIC DNA]</scope>
    <source>
        <strain evidence="3 4">GBSy1</strain>
    </source>
</reference>
<evidence type="ECO:0000313" key="4">
    <source>
        <dbReference type="Proteomes" id="UP000287410"/>
    </source>
</evidence>
<comment type="caution">
    <text evidence="3">The sequence shown here is derived from an EMBL/GenBank/DDBJ whole genome shotgun (WGS) entry which is preliminary data.</text>
</comment>
<dbReference type="InterPro" id="IPR046703">
    <property type="entry name" value="DUF6776"/>
</dbReference>
<evidence type="ECO:0000256" key="1">
    <source>
        <dbReference type="SAM" id="Coils"/>
    </source>
</evidence>
<organism evidence="3 4">
    <name type="scientific">Aliidiomarina sedimenti</name>
    <dbReference type="NCBI Taxonomy" id="1933879"/>
    <lineage>
        <taxon>Bacteria</taxon>
        <taxon>Pseudomonadati</taxon>
        <taxon>Pseudomonadota</taxon>
        <taxon>Gammaproteobacteria</taxon>
        <taxon>Alteromonadales</taxon>
        <taxon>Idiomarinaceae</taxon>
        <taxon>Aliidiomarina</taxon>
    </lineage>
</organism>
<keyword evidence="2" id="KW-1133">Transmembrane helix</keyword>
<dbReference type="EMBL" id="PIPN01000007">
    <property type="protein sequence ID" value="RUO27921.1"/>
    <property type="molecule type" value="Genomic_DNA"/>
</dbReference>
<protein>
    <recommendedName>
        <fullName evidence="5">DUF3450 domain-containing protein</fullName>
    </recommendedName>
</protein>
<dbReference type="Pfam" id="PF20567">
    <property type="entry name" value="DUF6776"/>
    <property type="match status" value="1"/>
</dbReference>
<evidence type="ECO:0000256" key="2">
    <source>
        <dbReference type="SAM" id="Phobius"/>
    </source>
</evidence>
<gene>
    <name evidence="3" type="ORF">CWE12_13385</name>
</gene>
<dbReference type="RefSeq" id="WP_126790220.1">
    <property type="nucleotide sequence ID" value="NZ_PIPN01000007.1"/>
</dbReference>
<keyword evidence="2" id="KW-0812">Transmembrane</keyword>
<keyword evidence="2" id="KW-0472">Membrane</keyword>
<evidence type="ECO:0000313" key="3">
    <source>
        <dbReference type="EMBL" id="RUO27921.1"/>
    </source>
</evidence>
<keyword evidence="4" id="KW-1185">Reference proteome</keyword>
<name>A0ABY0BUK4_9GAMM</name>
<sequence>MSFSNWRQRLGRFRFTIVVVVLAGLCAWGGYEIGNARLKFLEQERERLENRITRLQSTIEDLEYQTNILKVERDVDRVAIENLQGELRSAQDHTSEVRRELSFYQRVMAPELDADGVKIDSLQITGDGGDVFRFRLILVQLDRAQQQLAQGSYSIILRGRRNGRGVEYNVLELAQLAEGTGSFAMNYFTRVNGSFKMPEGLSPETVQVNVRTRGGQRTSQQYNWNDLANAGAAMQGESN</sequence>
<proteinExistence type="predicted"/>
<accession>A0ABY0BUK4</accession>
<dbReference type="Proteomes" id="UP000287410">
    <property type="component" value="Unassembled WGS sequence"/>
</dbReference>
<evidence type="ECO:0008006" key="5">
    <source>
        <dbReference type="Google" id="ProtNLM"/>
    </source>
</evidence>
<keyword evidence="1" id="KW-0175">Coiled coil</keyword>
<feature type="transmembrane region" description="Helical" evidence="2">
    <location>
        <begin position="12"/>
        <end position="31"/>
    </location>
</feature>
<feature type="coiled-coil region" evidence="1">
    <location>
        <begin position="31"/>
        <end position="100"/>
    </location>
</feature>